<sequence>MTPEVAVINLFSKILLNATFLKNLTKTTVTISIENNSSYSLTNPTNYLKSGISVNSAGPIISPKCITQFVVKNGKKGMLCYKIEGSYGPNKDPYYLLISWKVKSWKSKLKRFSRSKNQFCLVLHESKELPLLRVSNKMKNFFESKHKNYKYSNDRDGFHLEGKKFRVGATMSSNDSPIIKISLEDCKSRTNKRSFIKKFLCY</sequence>
<dbReference type="Proteomes" id="UP000232688">
    <property type="component" value="Unassembled WGS sequence"/>
</dbReference>
<evidence type="ECO:0000313" key="3">
    <source>
        <dbReference type="Proteomes" id="UP000232688"/>
    </source>
</evidence>
<reference evidence="2 3" key="2">
    <citation type="submission" date="2017-10" db="EMBL/GenBank/DDBJ databases">
        <title>Genome analyses suggest a sexual origin of heterokaryosis in a supposedly ancient asexual fungus.</title>
        <authorList>
            <person name="Corradi N."/>
            <person name="Sedzielewska K."/>
            <person name="Noel J."/>
            <person name="Charron P."/>
            <person name="Farinelli L."/>
            <person name="Marton T."/>
            <person name="Kruger M."/>
            <person name="Pelin A."/>
            <person name="Brachmann A."/>
            <person name="Corradi N."/>
        </authorList>
    </citation>
    <scope>NUCLEOTIDE SEQUENCE [LARGE SCALE GENOMIC DNA]</scope>
    <source>
        <strain evidence="2 3">A1</strain>
    </source>
</reference>
<dbReference type="VEuPathDB" id="FungiDB:FUN_016024"/>
<accession>A0A2I1F7C3</accession>
<dbReference type="OrthoDB" id="2304600at2759"/>
<reference evidence="1" key="3">
    <citation type="submission" date="2020-05" db="EMBL/GenBank/DDBJ databases">
        <authorList>
            <person name="Rincon C."/>
            <person name="Sanders R I."/>
            <person name="Robbins C."/>
            <person name="Chaturvedi A."/>
        </authorList>
    </citation>
    <scope>NUCLEOTIDE SEQUENCE</scope>
    <source>
        <strain evidence="1">CHB12</strain>
    </source>
</reference>
<dbReference type="AlphaFoldDB" id="A0A2I1F7C3"/>
<reference evidence="2 3" key="1">
    <citation type="submission" date="2017-10" db="EMBL/GenBank/DDBJ databases">
        <title>Extensive intraspecific genome diversity in a model arbuscular mycorrhizal fungus.</title>
        <authorList>
            <person name="Chen E.C.H."/>
            <person name="Morin E."/>
            <person name="Baudet D."/>
            <person name="Noel J."/>
            <person name="Ndikumana S."/>
            <person name="Charron P."/>
            <person name="St-Onge C."/>
            <person name="Giorgi J."/>
            <person name="Grigoriev I.V."/>
            <person name="Roux C."/>
            <person name="Martin F.M."/>
            <person name="Corradi N."/>
        </authorList>
    </citation>
    <scope>NUCLEOTIDE SEQUENCE [LARGE SCALE GENOMIC DNA]</scope>
    <source>
        <strain evidence="2 3">A1</strain>
    </source>
</reference>
<name>A0A2I1F7C3_9GLOM</name>
<dbReference type="PANTHER" id="PTHR40388">
    <property type="entry name" value="BRYOPORIN"/>
    <property type="match status" value="1"/>
</dbReference>
<organism evidence="2 3">
    <name type="scientific">Rhizophagus irregularis</name>
    <dbReference type="NCBI Taxonomy" id="588596"/>
    <lineage>
        <taxon>Eukaryota</taxon>
        <taxon>Fungi</taxon>
        <taxon>Fungi incertae sedis</taxon>
        <taxon>Mucoromycota</taxon>
        <taxon>Glomeromycotina</taxon>
        <taxon>Glomeromycetes</taxon>
        <taxon>Glomerales</taxon>
        <taxon>Glomeraceae</taxon>
        <taxon>Rhizophagus</taxon>
    </lineage>
</organism>
<dbReference type="Proteomes" id="UP000684084">
    <property type="component" value="Unassembled WGS sequence"/>
</dbReference>
<dbReference type="EMBL" id="CAGKOT010000093">
    <property type="protein sequence ID" value="CAB5394934.1"/>
    <property type="molecule type" value="Genomic_DNA"/>
</dbReference>
<dbReference type="VEuPathDB" id="FungiDB:RhiirA1_539021"/>
<evidence type="ECO:0000313" key="1">
    <source>
        <dbReference type="EMBL" id="CAB5394934.1"/>
    </source>
</evidence>
<dbReference type="Gene3D" id="2.60.270.20">
    <property type="entry name" value="Cytolysin/lectin"/>
    <property type="match status" value="1"/>
</dbReference>
<dbReference type="EMBL" id="LLXH01000952">
    <property type="protein sequence ID" value="PKC61657.1"/>
    <property type="molecule type" value="Genomic_DNA"/>
</dbReference>
<proteinExistence type="predicted"/>
<dbReference type="InterPro" id="IPR015926">
    <property type="entry name" value="Cytolysin/lectin"/>
</dbReference>
<gene>
    <name evidence="1" type="ORF">CHRIB12_LOCUS23598</name>
    <name evidence="2" type="ORF">RhiirA1_539021</name>
</gene>
<dbReference type="PANTHER" id="PTHR40388:SF1">
    <property type="entry name" value="BRYOPORIN"/>
    <property type="match status" value="1"/>
</dbReference>
<comment type="caution">
    <text evidence="2">The sequence shown here is derived from an EMBL/GenBank/DDBJ whole genome shotgun (WGS) entry which is preliminary data.</text>
</comment>
<evidence type="ECO:0000313" key="2">
    <source>
        <dbReference type="EMBL" id="PKC61657.1"/>
    </source>
</evidence>
<dbReference type="VEuPathDB" id="FungiDB:RhiirFUN_014046"/>
<protein>
    <submittedName>
        <fullName evidence="2">Uncharacterized protein</fullName>
    </submittedName>
</protein>
<dbReference type="InterPro" id="IPR050677">
    <property type="entry name" value="Actinoporin_PFT"/>
</dbReference>